<accession>M2QQ11</accession>
<proteinExistence type="predicted"/>
<sequence>MSPSDLPKHGHEKRKNRYPKTFVDDKATALQLAETVAKVQEDKSLQKVRKHHHQAQKSRSVGTQKKERTSKRKLVDPGSLVTAIEFLTPI</sequence>
<evidence type="ECO:0000313" key="3">
    <source>
        <dbReference type="Proteomes" id="UP000016930"/>
    </source>
</evidence>
<feature type="region of interest" description="Disordered" evidence="1">
    <location>
        <begin position="1"/>
        <end position="21"/>
    </location>
</feature>
<keyword evidence="3" id="KW-1185">Reference proteome</keyword>
<dbReference type="Proteomes" id="UP000016930">
    <property type="component" value="Unassembled WGS sequence"/>
</dbReference>
<evidence type="ECO:0000313" key="2">
    <source>
        <dbReference type="EMBL" id="EMD34265.1"/>
    </source>
</evidence>
<feature type="compositionally biased region" description="Basic residues" evidence="1">
    <location>
        <begin position="46"/>
        <end position="56"/>
    </location>
</feature>
<dbReference type="HOGENOM" id="CLU_2440638_0_0_1"/>
<gene>
    <name evidence="2" type="ORF">CERSUDRAFT_97522</name>
</gene>
<protein>
    <submittedName>
        <fullName evidence="2">Uncharacterized protein</fullName>
    </submittedName>
</protein>
<reference evidence="2 3" key="1">
    <citation type="journal article" date="2012" name="Proc. Natl. Acad. Sci. U.S.A.">
        <title>Comparative genomics of Ceriporiopsis subvermispora and Phanerochaete chrysosporium provide insight into selective ligninolysis.</title>
        <authorList>
            <person name="Fernandez-Fueyo E."/>
            <person name="Ruiz-Duenas F.J."/>
            <person name="Ferreira P."/>
            <person name="Floudas D."/>
            <person name="Hibbett D.S."/>
            <person name="Canessa P."/>
            <person name="Larrondo L.F."/>
            <person name="James T.Y."/>
            <person name="Seelenfreund D."/>
            <person name="Lobos S."/>
            <person name="Polanco R."/>
            <person name="Tello M."/>
            <person name="Honda Y."/>
            <person name="Watanabe T."/>
            <person name="Watanabe T."/>
            <person name="Ryu J.S."/>
            <person name="Kubicek C.P."/>
            <person name="Schmoll M."/>
            <person name="Gaskell J."/>
            <person name="Hammel K.E."/>
            <person name="St John F.J."/>
            <person name="Vanden Wymelenberg A."/>
            <person name="Sabat G."/>
            <person name="Splinter BonDurant S."/>
            <person name="Syed K."/>
            <person name="Yadav J.S."/>
            <person name="Doddapaneni H."/>
            <person name="Subramanian V."/>
            <person name="Lavin J.L."/>
            <person name="Oguiza J.A."/>
            <person name="Perez G."/>
            <person name="Pisabarro A.G."/>
            <person name="Ramirez L."/>
            <person name="Santoyo F."/>
            <person name="Master E."/>
            <person name="Coutinho P.M."/>
            <person name="Henrissat B."/>
            <person name="Lombard V."/>
            <person name="Magnuson J.K."/>
            <person name="Kuees U."/>
            <person name="Hori C."/>
            <person name="Igarashi K."/>
            <person name="Samejima M."/>
            <person name="Held B.W."/>
            <person name="Barry K.W."/>
            <person name="LaButti K.M."/>
            <person name="Lapidus A."/>
            <person name="Lindquist E.A."/>
            <person name="Lucas S.M."/>
            <person name="Riley R."/>
            <person name="Salamov A.A."/>
            <person name="Hoffmeister D."/>
            <person name="Schwenk D."/>
            <person name="Hadar Y."/>
            <person name="Yarden O."/>
            <person name="de Vries R.P."/>
            <person name="Wiebenga A."/>
            <person name="Stenlid J."/>
            <person name="Eastwood D."/>
            <person name="Grigoriev I.V."/>
            <person name="Berka R.M."/>
            <person name="Blanchette R.A."/>
            <person name="Kersten P."/>
            <person name="Martinez A.T."/>
            <person name="Vicuna R."/>
            <person name="Cullen D."/>
        </authorList>
    </citation>
    <scope>NUCLEOTIDE SEQUENCE [LARGE SCALE GENOMIC DNA]</scope>
    <source>
        <strain evidence="2 3">B</strain>
    </source>
</reference>
<dbReference type="AlphaFoldDB" id="M2QQ11"/>
<dbReference type="OrthoDB" id="2804391at2759"/>
<feature type="region of interest" description="Disordered" evidence="1">
    <location>
        <begin position="42"/>
        <end position="75"/>
    </location>
</feature>
<evidence type="ECO:0000256" key="1">
    <source>
        <dbReference type="SAM" id="MobiDB-lite"/>
    </source>
</evidence>
<dbReference type="EMBL" id="KB445803">
    <property type="protein sequence ID" value="EMD34265.1"/>
    <property type="molecule type" value="Genomic_DNA"/>
</dbReference>
<name>M2QQ11_CERS8</name>
<organism evidence="2 3">
    <name type="scientific">Ceriporiopsis subvermispora (strain B)</name>
    <name type="common">White-rot fungus</name>
    <name type="synonym">Gelatoporia subvermispora</name>
    <dbReference type="NCBI Taxonomy" id="914234"/>
    <lineage>
        <taxon>Eukaryota</taxon>
        <taxon>Fungi</taxon>
        <taxon>Dikarya</taxon>
        <taxon>Basidiomycota</taxon>
        <taxon>Agaricomycotina</taxon>
        <taxon>Agaricomycetes</taxon>
        <taxon>Polyporales</taxon>
        <taxon>Gelatoporiaceae</taxon>
        <taxon>Gelatoporia</taxon>
    </lineage>
</organism>